<dbReference type="AlphaFoldDB" id="A0A5K4F5S3"/>
<feature type="transmembrane region" description="Helical" evidence="1">
    <location>
        <begin position="49"/>
        <end position="68"/>
    </location>
</feature>
<reference evidence="3" key="2">
    <citation type="submission" date="2019-11" db="UniProtKB">
        <authorList>
            <consortium name="WormBaseParasite"/>
        </authorList>
    </citation>
    <scope>IDENTIFICATION</scope>
    <source>
        <strain evidence="3">Puerto Rican</strain>
    </source>
</reference>
<sequence>MLTEFSVIISFSVHVLLLIDDNFIVENKLFEDYSCEYSLNLAFQLLHTWFMYIYITVFELLLTAIFQAK</sequence>
<protein>
    <submittedName>
        <fullName evidence="3">Ovule protein</fullName>
    </submittedName>
</protein>
<keyword evidence="1" id="KW-0812">Transmembrane</keyword>
<evidence type="ECO:0000313" key="3">
    <source>
        <dbReference type="WBParaSite" id="Smp_322330.1"/>
    </source>
</evidence>
<evidence type="ECO:0000256" key="1">
    <source>
        <dbReference type="SAM" id="Phobius"/>
    </source>
</evidence>
<accession>A0A5K4F5S3</accession>
<organism evidence="2 3">
    <name type="scientific">Schistosoma mansoni</name>
    <name type="common">Blood fluke</name>
    <dbReference type="NCBI Taxonomy" id="6183"/>
    <lineage>
        <taxon>Eukaryota</taxon>
        <taxon>Metazoa</taxon>
        <taxon>Spiralia</taxon>
        <taxon>Lophotrochozoa</taxon>
        <taxon>Platyhelminthes</taxon>
        <taxon>Trematoda</taxon>
        <taxon>Digenea</taxon>
        <taxon>Strigeidida</taxon>
        <taxon>Schistosomatoidea</taxon>
        <taxon>Schistosomatidae</taxon>
        <taxon>Schistosoma</taxon>
    </lineage>
</organism>
<keyword evidence="1" id="KW-0472">Membrane</keyword>
<dbReference type="Proteomes" id="UP000008854">
    <property type="component" value="Unassembled WGS sequence"/>
</dbReference>
<name>A0A5K4F5S3_SCHMA</name>
<dbReference type="InParanoid" id="A0A5K4F5S3"/>
<keyword evidence="2" id="KW-1185">Reference proteome</keyword>
<proteinExistence type="predicted"/>
<evidence type="ECO:0000313" key="2">
    <source>
        <dbReference type="Proteomes" id="UP000008854"/>
    </source>
</evidence>
<dbReference type="WBParaSite" id="Smp_322330.1">
    <property type="protein sequence ID" value="Smp_322330.1"/>
    <property type="gene ID" value="Smp_322330"/>
</dbReference>
<reference evidence="2" key="1">
    <citation type="journal article" date="2012" name="PLoS Negl. Trop. Dis.">
        <title>A systematically improved high quality genome and transcriptome of the human blood fluke Schistosoma mansoni.</title>
        <authorList>
            <person name="Protasio A.V."/>
            <person name="Tsai I.J."/>
            <person name="Babbage A."/>
            <person name="Nichol S."/>
            <person name="Hunt M."/>
            <person name="Aslett M.A."/>
            <person name="De Silva N."/>
            <person name="Velarde G.S."/>
            <person name="Anderson T.J."/>
            <person name="Clark R.C."/>
            <person name="Davidson C."/>
            <person name="Dillon G.P."/>
            <person name="Holroyd N.E."/>
            <person name="LoVerde P.T."/>
            <person name="Lloyd C."/>
            <person name="McQuillan J."/>
            <person name="Oliveira G."/>
            <person name="Otto T.D."/>
            <person name="Parker-Manuel S.J."/>
            <person name="Quail M.A."/>
            <person name="Wilson R.A."/>
            <person name="Zerlotini A."/>
            <person name="Dunne D.W."/>
            <person name="Berriman M."/>
        </authorList>
    </citation>
    <scope>NUCLEOTIDE SEQUENCE [LARGE SCALE GENOMIC DNA]</scope>
    <source>
        <strain evidence="2">Puerto Rican</strain>
    </source>
</reference>
<keyword evidence="1" id="KW-1133">Transmembrane helix</keyword>